<comment type="caution">
    <text evidence="2">The sequence shown here is derived from an EMBL/GenBank/DDBJ whole genome shotgun (WGS) entry which is preliminary data.</text>
</comment>
<dbReference type="Gene3D" id="3.30.300.130">
    <property type="entry name" value="Fe-S cluster assembly (FSCA)"/>
    <property type="match status" value="1"/>
</dbReference>
<evidence type="ECO:0008006" key="4">
    <source>
        <dbReference type="Google" id="ProtNLM"/>
    </source>
</evidence>
<dbReference type="EMBL" id="RJKE01000001">
    <property type="protein sequence ID" value="ROO84655.1"/>
    <property type="molecule type" value="Genomic_DNA"/>
</dbReference>
<organism evidence="2 3">
    <name type="scientific">Actinocorallia herbida</name>
    <dbReference type="NCBI Taxonomy" id="58109"/>
    <lineage>
        <taxon>Bacteria</taxon>
        <taxon>Bacillati</taxon>
        <taxon>Actinomycetota</taxon>
        <taxon>Actinomycetes</taxon>
        <taxon>Streptosporangiales</taxon>
        <taxon>Thermomonosporaceae</taxon>
        <taxon>Actinocorallia</taxon>
    </lineage>
</organism>
<dbReference type="Proteomes" id="UP000272400">
    <property type="component" value="Unassembled WGS sequence"/>
</dbReference>
<accession>A0A3N1CTV7</accession>
<dbReference type="AlphaFoldDB" id="A0A3N1CTV7"/>
<dbReference type="SUPFAM" id="SSF117916">
    <property type="entry name" value="Fe-S cluster assembly (FSCA) domain-like"/>
    <property type="match status" value="1"/>
</dbReference>
<evidence type="ECO:0000313" key="3">
    <source>
        <dbReference type="Proteomes" id="UP000272400"/>
    </source>
</evidence>
<reference evidence="2 3" key="1">
    <citation type="submission" date="2018-11" db="EMBL/GenBank/DDBJ databases">
        <title>Sequencing the genomes of 1000 actinobacteria strains.</title>
        <authorList>
            <person name="Klenk H.-P."/>
        </authorList>
    </citation>
    <scope>NUCLEOTIDE SEQUENCE [LARGE SCALE GENOMIC DNA]</scope>
    <source>
        <strain evidence="2 3">DSM 44254</strain>
    </source>
</reference>
<dbReference type="RefSeq" id="WP_211359639.1">
    <property type="nucleotide sequence ID" value="NZ_RJKE01000001.1"/>
</dbReference>
<sequence>MGEPAARARPVGASARRLEDAEATDRVERAESAGPADGVAERLDDVEVADLVGRVEAELSALESMPGATAARALDAVALLTRVYGEALARIVDRVAGDRAVAGELAADELVGHLLVLHGVHPEPLPQRVARALDRLRPLLGGGEARLEGVEGGIARVRLSGTHGCGTRPLEDAVRDAVLATAPELSRVDLRSGEPAFVPVEALLSRPSAAP</sequence>
<protein>
    <recommendedName>
        <fullName evidence="4">Fe-S cluster biogenesis protein NfuA</fullName>
    </recommendedName>
</protein>
<evidence type="ECO:0000256" key="1">
    <source>
        <dbReference type="SAM" id="MobiDB-lite"/>
    </source>
</evidence>
<keyword evidence="3" id="KW-1185">Reference proteome</keyword>
<proteinExistence type="predicted"/>
<feature type="region of interest" description="Disordered" evidence="1">
    <location>
        <begin position="1"/>
        <end position="40"/>
    </location>
</feature>
<gene>
    <name evidence="2" type="ORF">EDD29_2182</name>
</gene>
<feature type="compositionally biased region" description="Basic and acidic residues" evidence="1">
    <location>
        <begin position="16"/>
        <end position="31"/>
    </location>
</feature>
<dbReference type="InterPro" id="IPR034904">
    <property type="entry name" value="FSCA_dom_sf"/>
</dbReference>
<evidence type="ECO:0000313" key="2">
    <source>
        <dbReference type="EMBL" id="ROO84655.1"/>
    </source>
</evidence>
<name>A0A3N1CTV7_9ACTN</name>